<protein>
    <submittedName>
        <fullName evidence="1">Uncharacterized protein</fullName>
    </submittedName>
</protein>
<dbReference type="EMBL" id="JACEIK010002962">
    <property type="protein sequence ID" value="MCD9639633.1"/>
    <property type="molecule type" value="Genomic_DNA"/>
</dbReference>
<proteinExistence type="predicted"/>
<name>A0ABS8UY17_DATST</name>
<organism evidence="1 2">
    <name type="scientific">Datura stramonium</name>
    <name type="common">Jimsonweed</name>
    <name type="synonym">Common thornapple</name>
    <dbReference type="NCBI Taxonomy" id="4076"/>
    <lineage>
        <taxon>Eukaryota</taxon>
        <taxon>Viridiplantae</taxon>
        <taxon>Streptophyta</taxon>
        <taxon>Embryophyta</taxon>
        <taxon>Tracheophyta</taxon>
        <taxon>Spermatophyta</taxon>
        <taxon>Magnoliopsida</taxon>
        <taxon>eudicotyledons</taxon>
        <taxon>Gunneridae</taxon>
        <taxon>Pentapetalae</taxon>
        <taxon>asterids</taxon>
        <taxon>lamiids</taxon>
        <taxon>Solanales</taxon>
        <taxon>Solanaceae</taxon>
        <taxon>Solanoideae</taxon>
        <taxon>Datureae</taxon>
        <taxon>Datura</taxon>
    </lineage>
</organism>
<accession>A0ABS8UY17</accession>
<reference evidence="1 2" key="1">
    <citation type="journal article" date="2021" name="BMC Genomics">
        <title>Datura genome reveals duplications of psychoactive alkaloid biosynthetic genes and high mutation rate following tissue culture.</title>
        <authorList>
            <person name="Rajewski A."/>
            <person name="Carter-House D."/>
            <person name="Stajich J."/>
            <person name="Litt A."/>
        </authorList>
    </citation>
    <scope>NUCLEOTIDE SEQUENCE [LARGE SCALE GENOMIC DNA]</scope>
    <source>
        <strain evidence="1">AR-01</strain>
    </source>
</reference>
<dbReference type="Proteomes" id="UP000823775">
    <property type="component" value="Unassembled WGS sequence"/>
</dbReference>
<comment type="caution">
    <text evidence="1">The sequence shown here is derived from an EMBL/GenBank/DDBJ whole genome shotgun (WGS) entry which is preliminary data.</text>
</comment>
<keyword evidence="2" id="KW-1185">Reference proteome</keyword>
<gene>
    <name evidence="1" type="ORF">HAX54_024281</name>
</gene>
<evidence type="ECO:0000313" key="2">
    <source>
        <dbReference type="Proteomes" id="UP000823775"/>
    </source>
</evidence>
<sequence>MQNWVDQEDSPLHAESDPPSLLTWNRAHWKKDKFKYEGYSDLSGPRYDTAYHETMECNGIDGVGCLAPKSDDSLVPLSIGTSWLTETTPAR</sequence>
<evidence type="ECO:0000313" key="1">
    <source>
        <dbReference type="EMBL" id="MCD9639633.1"/>
    </source>
</evidence>